<dbReference type="GO" id="GO:0007234">
    <property type="term" value="P:osmosensory signaling via phosphorelay pathway"/>
    <property type="evidence" value="ECO:0007669"/>
    <property type="project" value="TreeGrafter"/>
</dbReference>
<comment type="subcellular location">
    <subcellularLocation>
        <location evidence="2">Membrane</location>
        <topology evidence="2">Multi-pass membrane protein</topology>
    </subcellularLocation>
</comment>
<reference evidence="13 15" key="1">
    <citation type="submission" date="2016-06" db="EMBL/GenBank/DDBJ databases">
        <title>Discovery of anaerobic lithoheterotrophic haloarchaeon capable of sulfur respiration by hydrogen and formate.</title>
        <authorList>
            <person name="Sorokin D.Y."/>
            <person name="Kublanov I.V."/>
            <person name="Roman P."/>
            <person name="Sinninghe Damste J.S."/>
            <person name="Golyshin P.N."/>
            <person name="Rojo D."/>
            <person name="Ciordia S."/>
            <person name="Mena Md.C."/>
            <person name="Ferrer M."/>
            <person name="Smedile F."/>
            <person name="Messina E."/>
            <person name="La Cono V."/>
            <person name="Yakimov M.M."/>
        </authorList>
    </citation>
    <scope>NUCLEOTIDE SEQUENCE [LARGE SCALE GENOMIC DNA]</scope>
    <source>
        <strain evidence="13 15">HTSR1</strain>
    </source>
</reference>
<dbReference type="Proteomes" id="UP000185608">
    <property type="component" value="Chromosome"/>
</dbReference>
<dbReference type="SMART" id="SM00387">
    <property type="entry name" value="HATPase_c"/>
    <property type="match status" value="1"/>
</dbReference>
<feature type="domain" description="Histidine kinase" evidence="12">
    <location>
        <begin position="261"/>
        <end position="466"/>
    </location>
</feature>
<dbReference type="Pfam" id="PF02518">
    <property type="entry name" value="HATPase_c"/>
    <property type="match status" value="1"/>
</dbReference>
<dbReference type="Proteomes" id="UP000186165">
    <property type="component" value="Chromosome"/>
</dbReference>
<dbReference type="EMBL" id="CP016804">
    <property type="protein sequence ID" value="APE94903.1"/>
    <property type="molecule type" value="Genomic_DNA"/>
</dbReference>
<dbReference type="OrthoDB" id="327291at2157"/>
<dbReference type="PANTHER" id="PTHR42878:SF7">
    <property type="entry name" value="SENSOR HISTIDINE KINASE GLRK"/>
    <property type="match status" value="1"/>
</dbReference>
<dbReference type="SUPFAM" id="SSF55785">
    <property type="entry name" value="PYP-like sensor domain (PAS domain)"/>
    <property type="match status" value="2"/>
</dbReference>
<dbReference type="NCBIfam" id="TIGR00229">
    <property type="entry name" value="sensory_box"/>
    <property type="match status" value="1"/>
</dbReference>
<keyword evidence="7 13" id="KW-0418">Kinase</keyword>
<reference evidence="16" key="2">
    <citation type="submission" date="2016-08" db="EMBL/GenBank/DDBJ databases">
        <title>Discovery of first anaerobic lithoheterotrophic haloarchae widely represented in hypersaline habitats.</title>
        <authorList>
            <person name="Sorokin D.Y."/>
            <person name="Kublanov I.V."/>
            <person name="Roman P."/>
            <person name="Sinninghe Damste J.S."/>
            <person name="Golyshin P.N."/>
            <person name="Rojo D."/>
            <person name="Ciordia S."/>
            <person name="Mena Md.C."/>
            <person name="Ferrer M."/>
            <person name="Smedile F."/>
            <person name="Messina E."/>
            <person name="La Cono V."/>
            <person name="Yakimov M.M."/>
        </authorList>
    </citation>
    <scope>NUCLEOTIDE SEQUENCE [LARGE SCALE GENOMIC DNA]</scope>
    <source>
        <strain evidence="16">HSR6</strain>
    </source>
</reference>
<dbReference type="GO" id="GO:0000156">
    <property type="term" value="F:phosphorelay response regulator activity"/>
    <property type="evidence" value="ECO:0007669"/>
    <property type="project" value="TreeGrafter"/>
</dbReference>
<dbReference type="PANTHER" id="PTHR42878">
    <property type="entry name" value="TWO-COMPONENT HISTIDINE KINASE"/>
    <property type="match status" value="1"/>
</dbReference>
<dbReference type="CDD" id="cd00075">
    <property type="entry name" value="HATPase"/>
    <property type="match status" value="1"/>
</dbReference>
<keyword evidence="6" id="KW-0547">Nucleotide-binding</keyword>
<dbReference type="GO" id="GO:0030295">
    <property type="term" value="F:protein kinase activator activity"/>
    <property type="evidence" value="ECO:0007669"/>
    <property type="project" value="TreeGrafter"/>
</dbReference>
<evidence type="ECO:0000259" key="12">
    <source>
        <dbReference type="PROSITE" id="PS50109"/>
    </source>
</evidence>
<accession>A0A1J1AAZ0</accession>
<keyword evidence="9" id="KW-1133">Transmembrane helix</keyword>
<evidence type="ECO:0000256" key="1">
    <source>
        <dbReference type="ARBA" id="ARBA00000085"/>
    </source>
</evidence>
<evidence type="ECO:0000313" key="14">
    <source>
        <dbReference type="EMBL" id="APE94903.1"/>
    </source>
</evidence>
<evidence type="ECO:0000256" key="6">
    <source>
        <dbReference type="ARBA" id="ARBA00022741"/>
    </source>
</evidence>
<protein>
    <recommendedName>
        <fullName evidence="3">histidine kinase</fullName>
        <ecNumber evidence="3">2.7.13.3</ecNumber>
    </recommendedName>
</protein>
<keyword evidence="8" id="KW-0067">ATP-binding</keyword>
<dbReference type="SUPFAM" id="SSF55874">
    <property type="entry name" value="ATPase domain of HSP90 chaperone/DNA topoisomerase II/histidine kinase"/>
    <property type="match status" value="1"/>
</dbReference>
<dbReference type="GO" id="GO:0004673">
    <property type="term" value="F:protein histidine kinase activity"/>
    <property type="evidence" value="ECO:0007669"/>
    <property type="project" value="UniProtKB-EC"/>
</dbReference>
<evidence type="ECO:0000256" key="5">
    <source>
        <dbReference type="ARBA" id="ARBA00022692"/>
    </source>
</evidence>
<evidence type="ECO:0000313" key="16">
    <source>
        <dbReference type="Proteomes" id="UP000186165"/>
    </source>
</evidence>
<reference evidence="14" key="3">
    <citation type="journal article" date="2017" name="ISME J.">
        <title>Discovery of anaerobic lithoheterotrophic haloarchaea, ubiquitous in hypersaline habitats.</title>
        <authorList>
            <person name="Sorokin D.Y."/>
            <person name="Messina E."/>
            <person name="Smedile F."/>
            <person name="Roman P."/>
            <person name="Damste J.S.S."/>
            <person name="Ciordia S."/>
            <person name="Mena M.C."/>
            <person name="Ferrer M."/>
            <person name="Golyshin P.N."/>
            <person name="Kublanov I.V."/>
            <person name="Samarov N.I."/>
            <person name="Toshchakov S.V."/>
            <person name="La Cono V."/>
            <person name="Yakimov M.M."/>
        </authorList>
    </citation>
    <scope>NUCLEOTIDE SEQUENCE</scope>
    <source>
        <strain evidence="14">HSR6</strain>
    </source>
</reference>
<dbReference type="STRING" id="1873524.HSR6_0437"/>
<dbReference type="PRINTS" id="PR00344">
    <property type="entry name" value="BCTRLSENSOR"/>
</dbReference>
<dbReference type="PROSITE" id="PS50109">
    <property type="entry name" value="HIS_KIN"/>
    <property type="match status" value="1"/>
</dbReference>
<dbReference type="SMART" id="SM00091">
    <property type="entry name" value="PAS"/>
    <property type="match status" value="2"/>
</dbReference>
<gene>
    <name evidence="14" type="ORF">HSR6_0437</name>
    <name evidence="13" type="ORF">HTSR_0452</name>
</gene>
<dbReference type="Pfam" id="PF08448">
    <property type="entry name" value="PAS_4"/>
    <property type="match status" value="2"/>
</dbReference>
<dbReference type="EC" id="2.7.13.3" evidence="3"/>
<keyword evidence="16" id="KW-1185">Reference proteome</keyword>
<dbReference type="GeneID" id="30416962"/>
<dbReference type="InterPro" id="IPR005467">
    <property type="entry name" value="His_kinase_dom"/>
</dbReference>
<dbReference type="Gene3D" id="3.30.565.10">
    <property type="entry name" value="Histidine kinase-like ATPase, C-terminal domain"/>
    <property type="match status" value="1"/>
</dbReference>
<keyword evidence="10" id="KW-0902">Two-component regulatory system</keyword>
<sequence length="479" mass="52548">MQTFSVARELLGAALDTLPSNVAILDAEGEILWTNASWQEFGVANDIELAPDTVGVNYLDATAAGEDEYALAAHAGLDELLQGQRTEFELEYPCHSPDEKRWFLLRASAFTIGGDRYAIVAHVDITDRVLEEQTTAQYKLAIEGAGEAIAAVDEDYKLLFANEAYRNAHYLGPSVTGMHLSDVLGPQDFETIEPYAELAMAGQEVAYRMTRTRSGKPDRVFDIRYYPLGGAGFAPEGVVAIMRDVSKQIEREQHLLSLDRLLRHNLRNDLTVIRGYAAMIADRGDAEIASLTGPITDAADRLLSEAEKERQILALLSGPPEQTTVDLREMVERVVEDCSEDYPNVTITVSIPEDFEVTTIRSVEQAIRELIENAIVHNPADEPMVRITAERADDRATVMIGDDGPGIPTEERIVVTECREIDPLVHSSGMGLWMVKRIVTRAGGTLQFGDSDLGGSCVTMTIEPKEVGESRSDESGGGF</sequence>
<keyword evidence="5" id="KW-0812">Transmembrane</keyword>
<evidence type="ECO:0000313" key="15">
    <source>
        <dbReference type="Proteomes" id="UP000185608"/>
    </source>
</evidence>
<evidence type="ECO:0000256" key="7">
    <source>
        <dbReference type="ARBA" id="ARBA00022777"/>
    </source>
</evidence>
<evidence type="ECO:0000256" key="2">
    <source>
        <dbReference type="ARBA" id="ARBA00004141"/>
    </source>
</evidence>
<dbReference type="InterPro" id="IPR036890">
    <property type="entry name" value="HATPase_C_sf"/>
</dbReference>
<evidence type="ECO:0000256" key="3">
    <source>
        <dbReference type="ARBA" id="ARBA00012438"/>
    </source>
</evidence>
<evidence type="ECO:0000256" key="9">
    <source>
        <dbReference type="ARBA" id="ARBA00022989"/>
    </source>
</evidence>
<dbReference type="InterPro" id="IPR000014">
    <property type="entry name" value="PAS"/>
</dbReference>
<evidence type="ECO:0000256" key="10">
    <source>
        <dbReference type="ARBA" id="ARBA00023012"/>
    </source>
</evidence>
<dbReference type="InterPro" id="IPR035965">
    <property type="entry name" value="PAS-like_dom_sf"/>
</dbReference>
<dbReference type="CDD" id="cd00130">
    <property type="entry name" value="PAS"/>
    <property type="match status" value="1"/>
</dbReference>
<accession>A0A1D8S2R1</accession>
<dbReference type="PATRIC" id="fig|1855411.3.peg.450"/>
<keyword evidence="11" id="KW-0472">Membrane</keyword>
<evidence type="ECO:0000256" key="4">
    <source>
        <dbReference type="ARBA" id="ARBA00022679"/>
    </source>
</evidence>
<organism evidence="13 15">
    <name type="scientific">Halodesulfurarchaeum formicicum</name>
    <dbReference type="NCBI Taxonomy" id="1873524"/>
    <lineage>
        <taxon>Archaea</taxon>
        <taxon>Methanobacteriati</taxon>
        <taxon>Methanobacteriota</taxon>
        <taxon>Stenosarchaea group</taxon>
        <taxon>Halobacteria</taxon>
        <taxon>Halobacteriales</taxon>
        <taxon>Halobacteriaceae</taxon>
        <taxon>Halodesulfurarchaeum</taxon>
    </lineage>
</organism>
<dbReference type="InterPro" id="IPR050351">
    <property type="entry name" value="BphY/WalK/GraS-like"/>
</dbReference>
<dbReference type="InterPro" id="IPR004358">
    <property type="entry name" value="Sig_transdc_His_kin-like_C"/>
</dbReference>
<dbReference type="InterPro" id="IPR013656">
    <property type="entry name" value="PAS_4"/>
</dbReference>
<dbReference type="InterPro" id="IPR003594">
    <property type="entry name" value="HATPase_dom"/>
</dbReference>
<dbReference type="RefSeq" id="WP_070364405.1">
    <property type="nucleotide sequence ID" value="NZ_CP016070.1"/>
</dbReference>
<dbReference type="EMBL" id="CP016070">
    <property type="protein sequence ID" value="AOW79652.1"/>
    <property type="molecule type" value="Genomic_DNA"/>
</dbReference>
<evidence type="ECO:0000256" key="11">
    <source>
        <dbReference type="ARBA" id="ARBA00023136"/>
    </source>
</evidence>
<dbReference type="Gene3D" id="3.30.450.20">
    <property type="entry name" value="PAS domain"/>
    <property type="match status" value="2"/>
</dbReference>
<dbReference type="GO" id="GO:0016020">
    <property type="term" value="C:membrane"/>
    <property type="evidence" value="ECO:0007669"/>
    <property type="project" value="UniProtKB-SubCell"/>
</dbReference>
<dbReference type="AlphaFoldDB" id="A0A1D8S2R1"/>
<evidence type="ECO:0000256" key="8">
    <source>
        <dbReference type="ARBA" id="ARBA00022840"/>
    </source>
</evidence>
<proteinExistence type="predicted"/>
<dbReference type="GO" id="GO:0005524">
    <property type="term" value="F:ATP binding"/>
    <property type="evidence" value="ECO:0007669"/>
    <property type="project" value="UniProtKB-KW"/>
</dbReference>
<keyword evidence="4" id="KW-0808">Transferase</keyword>
<name>A0A1D8S2R1_9EURY</name>
<dbReference type="KEGG" id="halh:HTSR_0452"/>
<dbReference type="KEGG" id="hhsr:HSR6_0437"/>
<evidence type="ECO:0000313" key="13">
    <source>
        <dbReference type="EMBL" id="AOW79652.1"/>
    </source>
</evidence>
<comment type="catalytic activity">
    <reaction evidence="1">
        <text>ATP + protein L-histidine = ADP + protein N-phospho-L-histidine.</text>
        <dbReference type="EC" id="2.7.13.3"/>
    </reaction>
</comment>